<comment type="caution">
    <text evidence="1">The sequence shown here is derived from an EMBL/GenBank/DDBJ whole genome shotgun (WGS) entry which is preliminary data.</text>
</comment>
<dbReference type="EMBL" id="MU273699">
    <property type="protein sequence ID" value="KAI0029094.1"/>
    <property type="molecule type" value="Genomic_DNA"/>
</dbReference>
<dbReference type="Proteomes" id="UP000814128">
    <property type="component" value="Unassembled WGS sequence"/>
</dbReference>
<evidence type="ECO:0000313" key="2">
    <source>
        <dbReference type="Proteomes" id="UP000814128"/>
    </source>
</evidence>
<name>A0ACB8QBC5_9AGAM</name>
<organism evidence="1 2">
    <name type="scientific">Vararia minispora EC-137</name>
    <dbReference type="NCBI Taxonomy" id="1314806"/>
    <lineage>
        <taxon>Eukaryota</taxon>
        <taxon>Fungi</taxon>
        <taxon>Dikarya</taxon>
        <taxon>Basidiomycota</taxon>
        <taxon>Agaricomycotina</taxon>
        <taxon>Agaricomycetes</taxon>
        <taxon>Russulales</taxon>
        <taxon>Lachnocladiaceae</taxon>
        <taxon>Vararia</taxon>
    </lineage>
</organism>
<sequence>MLGSTTAFQNVTGRAAQATFTNPIKSTDGSDPFMVYIGPYYYLTTTTWTNVQITRATTIEGLKTGEVMTAYTSTVSSRCCNVWAPEIHYVNGRWYIYFVAGQSGNTNNQFIQVLEGPTDIPWGSYTYIATINIPNHNVWSIDPTILVLPSGQYLVYSSFQGSLQSLWIAYMTSPTTVGNAVLISEPTLSWETETAPVNEGPVALYHGGRTWLFYSASACWGNYKLGRLELTGSNPLSASSWTKHPDPVFVAANGYVIIFTPPGHNYFFIAPNGVDIWNVFHASPTSNVLCDGSRKTFVQPVTWNSDGTPSLGSPIAPGVAQNEPT</sequence>
<accession>A0ACB8QBC5</accession>
<reference evidence="1" key="1">
    <citation type="submission" date="2021-02" db="EMBL/GenBank/DDBJ databases">
        <authorList>
            <consortium name="DOE Joint Genome Institute"/>
            <person name="Ahrendt S."/>
            <person name="Looney B.P."/>
            <person name="Miyauchi S."/>
            <person name="Morin E."/>
            <person name="Drula E."/>
            <person name="Courty P.E."/>
            <person name="Chicoki N."/>
            <person name="Fauchery L."/>
            <person name="Kohler A."/>
            <person name="Kuo A."/>
            <person name="Labutti K."/>
            <person name="Pangilinan J."/>
            <person name="Lipzen A."/>
            <person name="Riley R."/>
            <person name="Andreopoulos W."/>
            <person name="He G."/>
            <person name="Johnson J."/>
            <person name="Barry K.W."/>
            <person name="Grigoriev I.V."/>
            <person name="Nagy L."/>
            <person name="Hibbett D."/>
            <person name="Henrissat B."/>
            <person name="Matheny P.B."/>
            <person name="Labbe J."/>
            <person name="Martin F."/>
        </authorList>
    </citation>
    <scope>NUCLEOTIDE SEQUENCE</scope>
    <source>
        <strain evidence="1">EC-137</strain>
    </source>
</reference>
<reference evidence="1" key="2">
    <citation type="journal article" date="2022" name="New Phytol.">
        <title>Evolutionary transition to the ectomycorrhizal habit in the genomes of a hyperdiverse lineage of mushroom-forming fungi.</title>
        <authorList>
            <person name="Looney B."/>
            <person name="Miyauchi S."/>
            <person name="Morin E."/>
            <person name="Drula E."/>
            <person name="Courty P.E."/>
            <person name="Kohler A."/>
            <person name="Kuo A."/>
            <person name="LaButti K."/>
            <person name="Pangilinan J."/>
            <person name="Lipzen A."/>
            <person name="Riley R."/>
            <person name="Andreopoulos W."/>
            <person name="He G."/>
            <person name="Johnson J."/>
            <person name="Nolan M."/>
            <person name="Tritt A."/>
            <person name="Barry K.W."/>
            <person name="Grigoriev I.V."/>
            <person name="Nagy L.G."/>
            <person name="Hibbett D."/>
            <person name="Henrissat B."/>
            <person name="Matheny P.B."/>
            <person name="Labbe J."/>
            <person name="Martin F.M."/>
        </authorList>
    </citation>
    <scope>NUCLEOTIDE SEQUENCE</scope>
    <source>
        <strain evidence="1">EC-137</strain>
    </source>
</reference>
<evidence type="ECO:0000313" key="1">
    <source>
        <dbReference type="EMBL" id="KAI0029094.1"/>
    </source>
</evidence>
<protein>
    <submittedName>
        <fullName evidence="1">Glycoside hydrolase family 43 protein</fullName>
    </submittedName>
</protein>
<keyword evidence="2" id="KW-1185">Reference proteome</keyword>
<proteinExistence type="predicted"/>
<gene>
    <name evidence="1" type="ORF">K488DRAFT_57175</name>
</gene>
<keyword evidence="1" id="KW-0378">Hydrolase</keyword>